<keyword evidence="2" id="KW-1185">Reference proteome</keyword>
<dbReference type="RefSeq" id="WP_336602899.1">
    <property type="nucleotide sequence ID" value="NZ_JACFYJ010000190.1"/>
</dbReference>
<organism evidence="1 2">
    <name type="scientific">Paraburkholderia bengalensis</name>
    <dbReference type="NCBI Taxonomy" id="2747562"/>
    <lineage>
        <taxon>Bacteria</taxon>
        <taxon>Pseudomonadati</taxon>
        <taxon>Pseudomonadota</taxon>
        <taxon>Betaproteobacteria</taxon>
        <taxon>Burkholderiales</taxon>
        <taxon>Burkholderiaceae</taxon>
        <taxon>Paraburkholderia</taxon>
    </lineage>
</organism>
<name>A0ABU8J6J2_9BURK</name>
<dbReference type="Proteomes" id="UP001386437">
    <property type="component" value="Unassembled WGS sequence"/>
</dbReference>
<sequence length="251" mass="28889">MRVPYSRAFFELQWRFAEHVTAISGMPLDRVLLHYTNFYIRFGLGREYDATHSVWRMYLDGLAIATDPVDWTWRLFLARPSVPPPSLVATFGCFSYADAGDDCMRLHFANAQSCECSPLSGACFGARRAELRALFAHARQTHPSIQRVLGTSWLYHLPAYRRLFPMGYLETARESSSRFRNMPLWGQFLDRHGDVRPGIRQQFLERLARVSDMRDLARCFPFTPLAVDAPVALFDGFYDENSHSSFAPDCR</sequence>
<dbReference type="EMBL" id="JACFYJ010000190">
    <property type="protein sequence ID" value="MEI6003361.1"/>
    <property type="molecule type" value="Genomic_DNA"/>
</dbReference>
<protein>
    <submittedName>
        <fullName evidence="1">Uncharacterized protein</fullName>
    </submittedName>
</protein>
<accession>A0ABU8J6J2</accession>
<evidence type="ECO:0000313" key="1">
    <source>
        <dbReference type="EMBL" id="MEI6003361.1"/>
    </source>
</evidence>
<proteinExistence type="predicted"/>
<gene>
    <name evidence="1" type="ORF">H3V53_41700</name>
</gene>
<evidence type="ECO:0000313" key="2">
    <source>
        <dbReference type="Proteomes" id="UP001386437"/>
    </source>
</evidence>
<reference evidence="1 2" key="1">
    <citation type="journal article" date="2022" name="Arch. Microbiol.">
        <title>Paraburkholderia bengalensis sp. nov. isolated from roots of Oryza sativa, IR64.</title>
        <authorList>
            <person name="Nag P."/>
            <person name="Mondal N."/>
            <person name="Sarkar J."/>
            <person name="Das S."/>
        </authorList>
    </citation>
    <scope>NUCLEOTIDE SEQUENCE [LARGE SCALE GENOMIC DNA]</scope>
    <source>
        <strain evidence="1 2">IR64_4_BI</strain>
    </source>
</reference>
<comment type="caution">
    <text evidence="1">The sequence shown here is derived from an EMBL/GenBank/DDBJ whole genome shotgun (WGS) entry which is preliminary data.</text>
</comment>